<dbReference type="AlphaFoldDB" id="A0A0R2AYW2"/>
<organism evidence="2 3">
    <name type="scientific">Lacticaseibacillus brantae DSM 23927</name>
    <dbReference type="NCBI Taxonomy" id="1423727"/>
    <lineage>
        <taxon>Bacteria</taxon>
        <taxon>Bacillati</taxon>
        <taxon>Bacillota</taxon>
        <taxon>Bacilli</taxon>
        <taxon>Lactobacillales</taxon>
        <taxon>Lactobacillaceae</taxon>
        <taxon>Lacticaseibacillus</taxon>
    </lineage>
</organism>
<dbReference type="Pfam" id="PF10112">
    <property type="entry name" value="Halogen_Hydrol"/>
    <property type="match status" value="1"/>
</dbReference>
<dbReference type="RefSeq" id="WP_057893545.1">
    <property type="nucleotide sequence ID" value="NZ_AYZQ01000001.1"/>
</dbReference>
<keyword evidence="3" id="KW-1185">Reference proteome</keyword>
<proteinExistence type="predicted"/>
<accession>A0A0R2AYW2</accession>
<dbReference type="InterPro" id="IPR018770">
    <property type="entry name" value="ChloroindolylP_hydrolase"/>
</dbReference>
<dbReference type="EMBL" id="AYZQ01000001">
    <property type="protein sequence ID" value="KRM72520.1"/>
    <property type="molecule type" value="Genomic_DNA"/>
</dbReference>
<evidence type="ECO:0000313" key="2">
    <source>
        <dbReference type="EMBL" id="KRM72520.1"/>
    </source>
</evidence>
<protein>
    <submittedName>
        <fullName evidence="2">5-bromo-4-chloroindolyl phosphate hydrolysis protein</fullName>
    </submittedName>
</protein>
<feature type="region of interest" description="Disordered" evidence="1">
    <location>
        <begin position="212"/>
        <end position="233"/>
    </location>
</feature>
<sequence>MKNKKIRKSRIALWIGLGFVAGLVISGRGDFAVLVALVFGLARFMGEWLGRTSTKPSTAPVSPSLQAHYVEAGLSDSEITLFRETMETASEQINAIEATINAVPKLKSLALQTDLLPIMHAYFKAIVQAPKRLTEAAPFIYEILPNLNHLTDRYQTITNHEVKTQETYTVLTQAETAITAQAQTINEQYQAFVADDLEDLAASVSLSQKQIQSQSHAHPVPLKETEALDHARE</sequence>
<dbReference type="STRING" id="1423727.FC34_GL000227"/>
<evidence type="ECO:0000313" key="3">
    <source>
        <dbReference type="Proteomes" id="UP000051672"/>
    </source>
</evidence>
<dbReference type="Proteomes" id="UP000051672">
    <property type="component" value="Unassembled WGS sequence"/>
</dbReference>
<comment type="caution">
    <text evidence="2">The sequence shown here is derived from an EMBL/GenBank/DDBJ whole genome shotgun (WGS) entry which is preliminary data.</text>
</comment>
<evidence type="ECO:0000256" key="1">
    <source>
        <dbReference type="SAM" id="MobiDB-lite"/>
    </source>
</evidence>
<gene>
    <name evidence="2" type="ORF">FC34_GL000227</name>
</gene>
<feature type="compositionally biased region" description="Basic and acidic residues" evidence="1">
    <location>
        <begin position="221"/>
        <end position="233"/>
    </location>
</feature>
<name>A0A0R2AYW2_9LACO</name>
<reference evidence="2 3" key="1">
    <citation type="journal article" date="2015" name="Genome Announc.">
        <title>Expanding the biotechnology potential of lactobacilli through comparative genomics of 213 strains and associated genera.</title>
        <authorList>
            <person name="Sun Z."/>
            <person name="Harris H.M."/>
            <person name="McCann A."/>
            <person name="Guo C."/>
            <person name="Argimon S."/>
            <person name="Zhang W."/>
            <person name="Yang X."/>
            <person name="Jeffery I.B."/>
            <person name="Cooney J.C."/>
            <person name="Kagawa T.F."/>
            <person name="Liu W."/>
            <person name="Song Y."/>
            <person name="Salvetti E."/>
            <person name="Wrobel A."/>
            <person name="Rasinkangas P."/>
            <person name="Parkhill J."/>
            <person name="Rea M.C."/>
            <person name="O'Sullivan O."/>
            <person name="Ritari J."/>
            <person name="Douillard F.P."/>
            <person name="Paul Ross R."/>
            <person name="Yang R."/>
            <person name="Briner A.E."/>
            <person name="Felis G.E."/>
            <person name="de Vos W.M."/>
            <person name="Barrangou R."/>
            <person name="Klaenhammer T.R."/>
            <person name="Caufield P.W."/>
            <person name="Cui Y."/>
            <person name="Zhang H."/>
            <person name="O'Toole P.W."/>
        </authorList>
    </citation>
    <scope>NUCLEOTIDE SEQUENCE [LARGE SCALE GENOMIC DNA]</scope>
    <source>
        <strain evidence="2 3">DSM 23927</strain>
    </source>
</reference>
<dbReference type="PATRIC" id="fig|1423727.3.peg.229"/>